<feature type="chain" id="PRO_5012896672" description="Lysozyme inhibitor" evidence="1">
    <location>
        <begin position="19"/>
        <end position="123"/>
    </location>
</feature>
<dbReference type="AlphaFoldDB" id="A0A248KIV0"/>
<evidence type="ECO:0000313" key="3">
    <source>
        <dbReference type="Proteomes" id="UP000197098"/>
    </source>
</evidence>
<dbReference type="Proteomes" id="UP000197098">
    <property type="component" value="Chromosome"/>
</dbReference>
<feature type="signal peptide" evidence="1">
    <location>
        <begin position="1"/>
        <end position="18"/>
    </location>
</feature>
<organism evidence="2 3">
    <name type="scientific">Kluyvera genomosp. 3</name>
    <dbReference type="NCBI Taxonomy" id="2774055"/>
    <lineage>
        <taxon>Bacteria</taxon>
        <taxon>Pseudomonadati</taxon>
        <taxon>Pseudomonadota</taxon>
        <taxon>Gammaproteobacteria</taxon>
        <taxon>Enterobacterales</taxon>
        <taxon>Enterobacteriaceae</taxon>
        <taxon>Kluyvera</taxon>
    </lineage>
</organism>
<evidence type="ECO:0000256" key="1">
    <source>
        <dbReference type="SAM" id="SignalP"/>
    </source>
</evidence>
<evidence type="ECO:0000313" key="2">
    <source>
        <dbReference type="EMBL" id="ASG63504.1"/>
    </source>
</evidence>
<name>A0A248KIV0_9ENTR</name>
<keyword evidence="1" id="KW-0732">Signal</keyword>
<reference evidence="2 3" key="1">
    <citation type="submission" date="2017-06" db="EMBL/GenBank/DDBJ databases">
        <title>Origin of plasmid-mediated fosfomycin resistance gene fosA3.</title>
        <authorList>
            <person name="Ito R."/>
            <person name="Pacey M.P."/>
            <person name="Doi Y."/>
        </authorList>
    </citation>
    <scope>NUCLEOTIDE SEQUENCE [LARGE SCALE GENOMIC DNA]</scope>
    <source>
        <strain evidence="2 3">YDC799</strain>
    </source>
</reference>
<dbReference type="EMBL" id="CP022114">
    <property type="protein sequence ID" value="ASG63504.1"/>
    <property type="molecule type" value="Genomic_DNA"/>
</dbReference>
<sequence length="123" mass="13388">MKIILAGLVMISPMMVMADYAPFDVQHPMNFECQTGVTVHVVDNKHVVINGDFDAEISALSADRLQAQGHHGNPSLTTTIDLRFMGGGYYSLLATELDQTGSKGRGMIKCSAQQLSYVPEQSK</sequence>
<proteinExistence type="predicted"/>
<evidence type="ECO:0008006" key="4">
    <source>
        <dbReference type="Google" id="ProtNLM"/>
    </source>
</evidence>
<gene>
    <name evidence="2" type="ORF">CEW81_13515</name>
</gene>
<protein>
    <recommendedName>
        <fullName evidence="4">Lysozyme inhibitor</fullName>
    </recommendedName>
</protein>
<accession>A0A248KIV0</accession>